<gene>
    <name evidence="2" type="ORF">KL86PLE_10057</name>
</gene>
<proteinExistence type="predicted"/>
<protein>
    <submittedName>
        <fullName evidence="2">Uncharacterized protein</fullName>
    </submittedName>
</protein>
<sequence length="94" mass="9532">MLMPGVLTKGSAPARCKGSLALVRAGVPGLPPFHCVQAGRSPSGPAAFAPCYPGLGDGQGCSAALRSNPVPRETGHVSSSRHPVRPQCSSDQRA</sequence>
<evidence type="ECO:0000313" key="2">
    <source>
        <dbReference type="EMBL" id="SCM70150.1"/>
    </source>
</evidence>
<feature type="compositionally biased region" description="Polar residues" evidence="1">
    <location>
        <begin position="76"/>
        <end position="94"/>
    </location>
</feature>
<organism evidence="2">
    <name type="scientific">uncultured Pleomorphomonas sp</name>
    <dbReference type="NCBI Taxonomy" id="442121"/>
    <lineage>
        <taxon>Bacteria</taxon>
        <taxon>Pseudomonadati</taxon>
        <taxon>Pseudomonadota</taxon>
        <taxon>Alphaproteobacteria</taxon>
        <taxon>Hyphomicrobiales</taxon>
        <taxon>Pleomorphomonadaceae</taxon>
        <taxon>Pleomorphomonas</taxon>
        <taxon>environmental samples</taxon>
    </lineage>
</organism>
<name>A0A212KY02_9HYPH</name>
<dbReference type="EMBL" id="FMJD01000001">
    <property type="protein sequence ID" value="SCM70150.1"/>
    <property type="molecule type" value="Genomic_DNA"/>
</dbReference>
<feature type="region of interest" description="Disordered" evidence="1">
    <location>
        <begin position="63"/>
        <end position="94"/>
    </location>
</feature>
<accession>A0A212KY02</accession>
<reference evidence="2" key="1">
    <citation type="submission" date="2016-08" db="EMBL/GenBank/DDBJ databases">
        <authorList>
            <person name="Seilhamer J.J."/>
        </authorList>
    </citation>
    <scope>NUCLEOTIDE SEQUENCE</scope>
    <source>
        <strain evidence="2">86</strain>
    </source>
</reference>
<dbReference type="AlphaFoldDB" id="A0A212KY02"/>
<evidence type="ECO:0000256" key="1">
    <source>
        <dbReference type="SAM" id="MobiDB-lite"/>
    </source>
</evidence>